<evidence type="ECO:0000313" key="2">
    <source>
        <dbReference type="EMBL" id="KAJ7083661.1"/>
    </source>
</evidence>
<keyword evidence="3" id="KW-1185">Reference proteome</keyword>
<protein>
    <submittedName>
        <fullName evidence="2">Uncharacterized protein</fullName>
    </submittedName>
</protein>
<feature type="region of interest" description="Disordered" evidence="1">
    <location>
        <begin position="225"/>
        <end position="248"/>
    </location>
</feature>
<dbReference type="AlphaFoldDB" id="A0AAD6XM01"/>
<feature type="region of interest" description="Disordered" evidence="1">
    <location>
        <begin position="18"/>
        <end position="55"/>
    </location>
</feature>
<proteinExistence type="predicted"/>
<organism evidence="2 3">
    <name type="scientific">Mycena belliarum</name>
    <dbReference type="NCBI Taxonomy" id="1033014"/>
    <lineage>
        <taxon>Eukaryota</taxon>
        <taxon>Fungi</taxon>
        <taxon>Dikarya</taxon>
        <taxon>Basidiomycota</taxon>
        <taxon>Agaricomycotina</taxon>
        <taxon>Agaricomycetes</taxon>
        <taxon>Agaricomycetidae</taxon>
        <taxon>Agaricales</taxon>
        <taxon>Marasmiineae</taxon>
        <taxon>Mycenaceae</taxon>
        <taxon>Mycena</taxon>
    </lineage>
</organism>
<evidence type="ECO:0000256" key="1">
    <source>
        <dbReference type="SAM" id="MobiDB-lite"/>
    </source>
</evidence>
<name>A0AAD6XM01_9AGAR</name>
<accession>A0AAD6XM01</accession>
<comment type="caution">
    <text evidence="2">The sequence shown here is derived from an EMBL/GenBank/DDBJ whole genome shotgun (WGS) entry which is preliminary data.</text>
</comment>
<dbReference type="EMBL" id="JARJCN010000040">
    <property type="protein sequence ID" value="KAJ7083661.1"/>
    <property type="molecule type" value="Genomic_DNA"/>
</dbReference>
<evidence type="ECO:0000313" key="3">
    <source>
        <dbReference type="Proteomes" id="UP001222325"/>
    </source>
</evidence>
<sequence>MCRTRSCMARRLPANFARALRPHHTDAGLGVRSARPPDTPPAAPRPPDDDQPVSDHEWTLRTARAADVLTRTLPSFFATGLVDAPTLYSPAVRLAYTPPAPLPAPLPRTLHVEGFSLYLASSVFVRHTLNALYADLAVALNKVALAAPPAHREKSLFIGLTVTGVARVSGAPGEWEVNSTYTFSPLTGLIHVHTVNSIHPAPHHAVYDALRAALRLPVFSPPGVGPGRPGGAAGAVQTPTLRATVKDR</sequence>
<gene>
    <name evidence="2" type="ORF">B0H15DRAFT_850307</name>
</gene>
<dbReference type="Proteomes" id="UP001222325">
    <property type="component" value="Unassembled WGS sequence"/>
</dbReference>
<reference evidence="2" key="1">
    <citation type="submission" date="2023-03" db="EMBL/GenBank/DDBJ databases">
        <title>Massive genome expansion in bonnet fungi (Mycena s.s.) driven by repeated elements and novel gene families across ecological guilds.</title>
        <authorList>
            <consortium name="Lawrence Berkeley National Laboratory"/>
            <person name="Harder C.B."/>
            <person name="Miyauchi S."/>
            <person name="Viragh M."/>
            <person name="Kuo A."/>
            <person name="Thoen E."/>
            <person name="Andreopoulos B."/>
            <person name="Lu D."/>
            <person name="Skrede I."/>
            <person name="Drula E."/>
            <person name="Henrissat B."/>
            <person name="Morin E."/>
            <person name="Kohler A."/>
            <person name="Barry K."/>
            <person name="LaButti K."/>
            <person name="Morin E."/>
            <person name="Salamov A."/>
            <person name="Lipzen A."/>
            <person name="Mereny Z."/>
            <person name="Hegedus B."/>
            <person name="Baldrian P."/>
            <person name="Stursova M."/>
            <person name="Weitz H."/>
            <person name="Taylor A."/>
            <person name="Grigoriev I.V."/>
            <person name="Nagy L.G."/>
            <person name="Martin F."/>
            <person name="Kauserud H."/>
        </authorList>
    </citation>
    <scope>NUCLEOTIDE SEQUENCE</scope>
    <source>
        <strain evidence="2">CBHHK173m</strain>
    </source>
</reference>